<evidence type="ECO:0000313" key="8">
    <source>
        <dbReference type="Proteomes" id="UP000830401"/>
    </source>
</evidence>
<name>A0ABY4G1U5_9BACT</name>
<dbReference type="EMBL" id="CP095061">
    <property type="protein sequence ID" value="UOQ64844.1"/>
    <property type="molecule type" value="Genomic_DNA"/>
</dbReference>
<evidence type="ECO:0000256" key="4">
    <source>
        <dbReference type="ARBA" id="ARBA00022989"/>
    </source>
</evidence>
<feature type="domain" description="PKD" evidence="6">
    <location>
        <begin position="388"/>
        <end position="464"/>
    </location>
</feature>
<dbReference type="RefSeq" id="WP_245118848.1">
    <property type="nucleotide sequence ID" value="NZ_CP095061.1"/>
</dbReference>
<gene>
    <name evidence="7" type="ORF">MUN86_14870</name>
</gene>
<keyword evidence="4" id="KW-1133">Transmembrane helix</keyword>
<dbReference type="InterPro" id="IPR026444">
    <property type="entry name" value="Secre_tail"/>
</dbReference>
<dbReference type="Proteomes" id="UP000830401">
    <property type="component" value="Chromosome"/>
</dbReference>
<evidence type="ECO:0000256" key="5">
    <source>
        <dbReference type="ARBA" id="ARBA00023136"/>
    </source>
</evidence>
<dbReference type="PROSITE" id="PS50093">
    <property type="entry name" value="PKD"/>
    <property type="match status" value="2"/>
</dbReference>
<keyword evidence="2" id="KW-0812">Transmembrane</keyword>
<dbReference type="NCBIfam" id="TIGR04183">
    <property type="entry name" value="Por_Secre_tail"/>
    <property type="match status" value="1"/>
</dbReference>
<proteinExistence type="predicted"/>
<dbReference type="InterPro" id="IPR022409">
    <property type="entry name" value="PKD/Chitinase_dom"/>
</dbReference>
<dbReference type="Pfam" id="PF18911">
    <property type="entry name" value="PKD_4"/>
    <property type="match status" value="2"/>
</dbReference>
<evidence type="ECO:0000256" key="3">
    <source>
        <dbReference type="ARBA" id="ARBA00022737"/>
    </source>
</evidence>
<evidence type="ECO:0000259" key="6">
    <source>
        <dbReference type="PROSITE" id="PS50093"/>
    </source>
</evidence>
<dbReference type="InterPro" id="IPR045474">
    <property type="entry name" value="GEVED"/>
</dbReference>
<evidence type="ECO:0000313" key="7">
    <source>
        <dbReference type="EMBL" id="UOQ64844.1"/>
    </source>
</evidence>
<protein>
    <submittedName>
        <fullName evidence="7">GEVED domain-containing protein</fullName>
    </submittedName>
</protein>
<sequence length="713" mass="76076">MPPATSACTPGSAPASGYAFGMGILNVTLGSINNTTLGVQDGYRDYACTLGASLTIGQSYPISIRTNSGVNETVRVWLDINNDGTLNPTTELIFSSNAKQLHTGTISLPANTVLGTRLRLRVAADWENSPIPTPCSTPQYSQTEDYAITAVTNTAAPVAEFVADQTLTCSGCVQFTDQSQNAPSSWLWNFGDNTTSTLQNPNHCYTTPGTYTVTLTATNATGSNVRTRTSYIEYNSTVPVAATCTPTTTAYCCDYGITRFALGTLVKTSLNGQAGYENFTCSSRVQLTEGTVVSISVTTGGTTPHDTRVWLDLNNDGAFTTGELLYTALNRASPSGTLTIPGSAVKNVPLRLRVLADFVGGASGPCANPQLGQVEDYTVTVQQNTNPPVAAFTSNYVLGNCQNPVQFTDQSSNAPTSWLWNFGDGSTSTQQNPSHIYSTAGVFNVTLTATNSFGNNVVTRNGYVVFMQPCVSYCTATSTTANIWLTNVAVRRGAATDLDNTSAASANGYGNYIDQVVNLYQGQSTTLSLSVNATFQHVLWAWIDWNRNGTYETSELVMNGITSATTFSAPIAVPGTAGSTGFTRMRVMVRLNNLPTPTACQINQNNSETEEYSVQVNQVLATLEARTMPALTIFPNPSADGHLRLRLPDPAAAGTYAVRIDNVVGAQVMETSVKLSPNQEATLDLSNLPRGLYMVRLQNAEGKMATRRVQVGY</sequence>
<keyword evidence="5" id="KW-0472">Membrane</keyword>
<dbReference type="SUPFAM" id="SSF49299">
    <property type="entry name" value="PKD domain"/>
    <property type="match status" value="2"/>
</dbReference>
<dbReference type="CDD" id="cd00146">
    <property type="entry name" value="PKD"/>
    <property type="match status" value="2"/>
</dbReference>
<evidence type="ECO:0000256" key="1">
    <source>
        <dbReference type="ARBA" id="ARBA00004141"/>
    </source>
</evidence>
<accession>A0ABY4G1U5</accession>
<dbReference type="Gene3D" id="2.60.40.10">
    <property type="entry name" value="Immunoglobulins"/>
    <property type="match status" value="2"/>
</dbReference>
<dbReference type="PANTHER" id="PTHR46730:SF1">
    <property type="entry name" value="PLAT DOMAIN-CONTAINING PROTEIN"/>
    <property type="match status" value="1"/>
</dbReference>
<dbReference type="Pfam" id="PF20009">
    <property type="entry name" value="GEVED"/>
    <property type="match status" value="3"/>
</dbReference>
<reference evidence="7" key="1">
    <citation type="submission" date="2022-04" db="EMBL/GenBank/DDBJ databases">
        <title>Hymenobacter sp. isolated from the air.</title>
        <authorList>
            <person name="Won M."/>
            <person name="Lee C.-M."/>
            <person name="Woen H.-Y."/>
            <person name="Kwon S.-W."/>
        </authorList>
    </citation>
    <scope>NUCLEOTIDE SEQUENCE</scope>
    <source>
        <strain evidence="7">5420S-77</strain>
    </source>
</reference>
<dbReference type="InterPro" id="IPR013783">
    <property type="entry name" value="Ig-like_fold"/>
</dbReference>
<keyword evidence="8" id="KW-1185">Reference proteome</keyword>
<dbReference type="SMART" id="SM00089">
    <property type="entry name" value="PKD"/>
    <property type="match status" value="2"/>
</dbReference>
<dbReference type="InterPro" id="IPR000601">
    <property type="entry name" value="PKD_dom"/>
</dbReference>
<dbReference type="InterPro" id="IPR035986">
    <property type="entry name" value="PKD_dom_sf"/>
</dbReference>
<comment type="subcellular location">
    <subcellularLocation>
        <location evidence="1">Membrane</location>
        <topology evidence="1">Multi-pass membrane protein</topology>
    </subcellularLocation>
</comment>
<evidence type="ECO:0000256" key="2">
    <source>
        <dbReference type="ARBA" id="ARBA00022692"/>
    </source>
</evidence>
<keyword evidence="3" id="KW-0677">Repeat</keyword>
<feature type="domain" description="PKD" evidence="6">
    <location>
        <begin position="156"/>
        <end position="233"/>
    </location>
</feature>
<dbReference type="Pfam" id="PF18962">
    <property type="entry name" value="Por_Secre_tail"/>
    <property type="match status" value="1"/>
</dbReference>
<dbReference type="PANTHER" id="PTHR46730">
    <property type="entry name" value="POLYCYSTIN-1"/>
    <property type="match status" value="1"/>
</dbReference>
<organism evidence="7 8">
    <name type="scientific">Hymenobacter volaticus</name>
    <dbReference type="NCBI Taxonomy" id="2932254"/>
    <lineage>
        <taxon>Bacteria</taxon>
        <taxon>Pseudomonadati</taxon>
        <taxon>Bacteroidota</taxon>
        <taxon>Cytophagia</taxon>
        <taxon>Cytophagales</taxon>
        <taxon>Hymenobacteraceae</taxon>
        <taxon>Hymenobacter</taxon>
    </lineage>
</organism>